<dbReference type="Proteomes" id="UP000077202">
    <property type="component" value="Unassembled WGS sequence"/>
</dbReference>
<accession>A0A176W496</accession>
<feature type="compositionally biased region" description="Basic and acidic residues" evidence="1">
    <location>
        <begin position="179"/>
        <end position="189"/>
    </location>
</feature>
<name>A0A176W496_MARPO</name>
<reference evidence="2" key="1">
    <citation type="submission" date="2016-03" db="EMBL/GenBank/DDBJ databases">
        <title>Mechanisms controlling the formation of the plant cell surface in tip-growing cells are functionally conserved among land plants.</title>
        <authorList>
            <person name="Honkanen S."/>
            <person name="Jones V.A."/>
            <person name="Morieri G."/>
            <person name="Champion C."/>
            <person name="Hetherington A.J."/>
            <person name="Kelly S."/>
            <person name="Saint-Marcoux D."/>
            <person name="Proust H."/>
            <person name="Prescott H."/>
            <person name="Dolan L."/>
        </authorList>
    </citation>
    <scope>NUCLEOTIDE SEQUENCE [LARGE SCALE GENOMIC DNA]</scope>
    <source>
        <tissue evidence="2">Whole gametophyte</tissue>
    </source>
</reference>
<feature type="compositionally biased region" description="Basic and acidic residues" evidence="1">
    <location>
        <begin position="199"/>
        <end position="224"/>
    </location>
</feature>
<protein>
    <submittedName>
        <fullName evidence="2">Uncharacterized protein</fullName>
    </submittedName>
</protein>
<feature type="region of interest" description="Disordered" evidence="1">
    <location>
        <begin position="179"/>
        <end position="270"/>
    </location>
</feature>
<evidence type="ECO:0000313" key="2">
    <source>
        <dbReference type="EMBL" id="OAE27857.1"/>
    </source>
</evidence>
<evidence type="ECO:0000256" key="1">
    <source>
        <dbReference type="SAM" id="MobiDB-lite"/>
    </source>
</evidence>
<gene>
    <name evidence="2" type="ORF">AXG93_3459s1000</name>
</gene>
<organism evidence="2 3">
    <name type="scientific">Marchantia polymorpha subsp. ruderalis</name>
    <dbReference type="NCBI Taxonomy" id="1480154"/>
    <lineage>
        <taxon>Eukaryota</taxon>
        <taxon>Viridiplantae</taxon>
        <taxon>Streptophyta</taxon>
        <taxon>Embryophyta</taxon>
        <taxon>Marchantiophyta</taxon>
        <taxon>Marchantiopsida</taxon>
        <taxon>Marchantiidae</taxon>
        <taxon>Marchantiales</taxon>
        <taxon>Marchantiaceae</taxon>
        <taxon>Marchantia</taxon>
    </lineage>
</organism>
<sequence length="594" mass="67347">MVREWLREKHLPSRGFRPHPERWQVSHLEQVLGRCAGEEGHLLFNGESVKVSKEEEITCSNLFKNGKHSKNGYRTRDYKDRLRRNVVVALLQILQPHRTTYITCWQVGFVEFALSGALIHWARIPWKATRQHAQEEKGGSINHLSPFLIIFYQLIGCLTATEQVQFPLLSRSNPGRYVREVEVDTDPDKALVSPPPARPRMEDEPWRERVPQKRKWDAEPEQSQREVPAAPGRSRATHEPSSRPKQKARKLVLPTSSAEIGRAAETRDFLSLQEDVVARVLGKSADFSAPKAQTPSEEARRPSGQRRQHAESDSMPNEEECLASEQVPLEDSPSAKTPSAKESCGMGSCRTDPAAHTTADRTPLAEDYAFGDTLSAEAPLATSPSARTELEETTENEGRKEKTRSGAAVAVEEASLPSSRESPRAFVATEILETEDESSSEGQEVESVQVMPIGVLCKQVVPLLRYLDRKAAKYADPRHRGSYVELVRNRTRTKVATNPFLFSLYTKYRELEMKNDVLHQHLKLSRKVHQALLQMRDDLATKAQQEFEKKRALLELDLQLERLQNSILAEELVRQTRALEKSEAVRKIDEELLR</sequence>
<comment type="caution">
    <text evidence="2">The sequence shown here is derived from an EMBL/GenBank/DDBJ whole genome shotgun (WGS) entry which is preliminary data.</text>
</comment>
<dbReference type="EMBL" id="LVLJ01001811">
    <property type="protein sequence ID" value="OAE27857.1"/>
    <property type="molecule type" value="Genomic_DNA"/>
</dbReference>
<feature type="region of interest" description="Disordered" evidence="1">
    <location>
        <begin position="284"/>
        <end position="422"/>
    </location>
</feature>
<dbReference type="AlphaFoldDB" id="A0A176W496"/>
<proteinExistence type="predicted"/>
<evidence type="ECO:0000313" key="3">
    <source>
        <dbReference type="Proteomes" id="UP000077202"/>
    </source>
</evidence>
<keyword evidence="3" id="KW-1185">Reference proteome</keyword>